<organism evidence="2 3">
    <name type="scientific">Clostridium estertheticum</name>
    <dbReference type="NCBI Taxonomy" id="238834"/>
    <lineage>
        <taxon>Bacteria</taxon>
        <taxon>Bacillati</taxon>
        <taxon>Bacillota</taxon>
        <taxon>Clostridia</taxon>
        <taxon>Eubacteriales</taxon>
        <taxon>Clostridiaceae</taxon>
        <taxon>Clostridium</taxon>
    </lineage>
</organism>
<dbReference type="Pfam" id="PF02698">
    <property type="entry name" value="DUF218"/>
    <property type="match status" value="1"/>
</dbReference>
<proteinExistence type="predicted"/>
<evidence type="ECO:0000259" key="1">
    <source>
        <dbReference type="Pfam" id="PF02698"/>
    </source>
</evidence>
<dbReference type="RefSeq" id="WP_216172567.1">
    <property type="nucleotide sequence ID" value="NZ_CP086239.1"/>
</dbReference>
<feature type="domain" description="DUF218" evidence="1">
    <location>
        <begin position="2"/>
        <end position="82"/>
    </location>
</feature>
<dbReference type="InterPro" id="IPR003848">
    <property type="entry name" value="DUF218"/>
</dbReference>
<name>A0AA47EM72_9CLOT</name>
<dbReference type="AlphaFoldDB" id="A0AA47EM72"/>
<accession>A0AA47EM72</accession>
<protein>
    <submittedName>
        <fullName evidence="2">YdcF family protein</fullName>
    </submittedName>
</protein>
<dbReference type="Proteomes" id="UP001164733">
    <property type="component" value="Chromosome"/>
</dbReference>
<evidence type="ECO:0000313" key="3">
    <source>
        <dbReference type="Proteomes" id="UP001164733"/>
    </source>
</evidence>
<reference evidence="2" key="1">
    <citation type="submission" date="2021-11" db="EMBL/GenBank/DDBJ databases">
        <title>Clostridia strains as spoilage organisms.</title>
        <authorList>
            <person name="Wambui J."/>
            <person name="Stevens M.J.A."/>
            <person name="Stephan R."/>
        </authorList>
    </citation>
    <scope>NUCLEOTIDE SEQUENCE</scope>
    <source>
        <strain evidence="2">CF009</strain>
    </source>
</reference>
<sequence length="102" mass="11590">MIICTGAAVANNYVEADIIAQTLIELEVPNCSIIREKLAKGTYENLVNSKKIMKDRGLRTAVIVSSPWHLRKASSYAFRLEINHTVEKSKFPHEYLIIVVRF</sequence>
<evidence type="ECO:0000313" key="2">
    <source>
        <dbReference type="EMBL" id="WAG62456.1"/>
    </source>
</evidence>
<dbReference type="EMBL" id="CP086239">
    <property type="protein sequence ID" value="WAG62456.1"/>
    <property type="molecule type" value="Genomic_DNA"/>
</dbReference>
<dbReference type="CDD" id="cd06259">
    <property type="entry name" value="YdcF-like"/>
    <property type="match status" value="1"/>
</dbReference>
<gene>
    <name evidence="2" type="ORF">LL038_09560</name>
</gene>